<evidence type="ECO:0000256" key="1">
    <source>
        <dbReference type="SAM" id="MobiDB-lite"/>
    </source>
</evidence>
<feature type="region of interest" description="Disordered" evidence="1">
    <location>
        <begin position="1"/>
        <end position="22"/>
    </location>
</feature>
<protein>
    <submittedName>
        <fullName evidence="2">Uncharacterized protein</fullName>
    </submittedName>
</protein>
<dbReference type="EMBL" id="QWDD01000001">
    <property type="protein sequence ID" value="RNJ51369.1"/>
    <property type="molecule type" value="Genomic_DNA"/>
</dbReference>
<reference evidence="2 3" key="1">
    <citation type="submission" date="2018-08" db="EMBL/GenBank/DDBJ databases">
        <title>Genome sequence of Methylocystis hirsuta CSC1, a methanotroph able to accumulate PHAs.</title>
        <authorList>
            <person name="Bordel S."/>
            <person name="Rodriguez E."/>
            <person name="Gancedo J."/>
            <person name="Munoz R."/>
        </authorList>
    </citation>
    <scope>NUCLEOTIDE SEQUENCE [LARGE SCALE GENOMIC DNA]</scope>
    <source>
        <strain evidence="2 3">CSC1</strain>
    </source>
</reference>
<proteinExistence type="predicted"/>
<dbReference type="Proteomes" id="UP000268623">
    <property type="component" value="Unassembled WGS sequence"/>
</dbReference>
<sequence>MRSFTPPRPIKGRALDVRKKRDPSRVSDGEIIAILQQWLGALENSSGKDIDGSLRRICASHATAKARPIKVRPVRAHSVKRGRR</sequence>
<organism evidence="2 3">
    <name type="scientific">Methylocystis hirsuta</name>
    <dbReference type="NCBI Taxonomy" id="369798"/>
    <lineage>
        <taxon>Bacteria</taxon>
        <taxon>Pseudomonadati</taxon>
        <taxon>Pseudomonadota</taxon>
        <taxon>Alphaproteobacteria</taxon>
        <taxon>Hyphomicrobiales</taxon>
        <taxon>Methylocystaceae</taxon>
        <taxon>Methylocystis</taxon>
    </lineage>
</organism>
<feature type="compositionally biased region" description="Basic and acidic residues" evidence="1">
    <location>
        <begin position="13"/>
        <end position="22"/>
    </location>
</feature>
<name>A0A3M9XSU6_9HYPH</name>
<evidence type="ECO:0000313" key="2">
    <source>
        <dbReference type="EMBL" id="RNJ51369.1"/>
    </source>
</evidence>
<comment type="caution">
    <text evidence="2">The sequence shown here is derived from an EMBL/GenBank/DDBJ whole genome shotgun (WGS) entry which is preliminary data.</text>
</comment>
<evidence type="ECO:0000313" key="3">
    <source>
        <dbReference type="Proteomes" id="UP000268623"/>
    </source>
</evidence>
<keyword evidence="3" id="KW-1185">Reference proteome</keyword>
<gene>
    <name evidence="2" type="ORF">D1O30_18990</name>
</gene>
<dbReference type="AlphaFoldDB" id="A0A3M9XSU6"/>
<accession>A0A3M9XSU6</accession>